<gene>
    <name evidence="6" type="primary">tagH</name>
    <name evidence="6" type="ORF">THMIRHAT_20530</name>
</gene>
<dbReference type="InterPro" id="IPR029439">
    <property type="entry name" value="Wzt_C"/>
</dbReference>
<keyword evidence="2" id="KW-0813">Transport</keyword>
<dbReference type="Proteomes" id="UP000501466">
    <property type="component" value="Chromosome"/>
</dbReference>
<dbReference type="CDD" id="cd10147">
    <property type="entry name" value="Wzt_C-like"/>
    <property type="match status" value="1"/>
</dbReference>
<dbReference type="Pfam" id="PF14524">
    <property type="entry name" value="Wzt_C"/>
    <property type="match status" value="1"/>
</dbReference>
<dbReference type="SUPFAM" id="SSF52540">
    <property type="entry name" value="P-loop containing nucleoside triphosphate hydrolases"/>
    <property type="match status" value="1"/>
</dbReference>
<name>A0A6F8PQK0_9GAMM</name>
<dbReference type="Gene3D" id="2.70.50.60">
    <property type="entry name" value="abc- transporter (atp binding component) like domain"/>
    <property type="match status" value="1"/>
</dbReference>
<dbReference type="CDD" id="cd03220">
    <property type="entry name" value="ABC_KpsT_Wzt"/>
    <property type="match status" value="1"/>
</dbReference>
<keyword evidence="4 6" id="KW-0067">ATP-binding</keyword>
<dbReference type="InterPro" id="IPR003439">
    <property type="entry name" value="ABC_transporter-like_ATP-bd"/>
</dbReference>
<protein>
    <submittedName>
        <fullName evidence="6">Teichoic acid ABC transporter ATP-binding protein</fullName>
    </submittedName>
</protein>
<evidence type="ECO:0000256" key="2">
    <source>
        <dbReference type="ARBA" id="ARBA00022448"/>
    </source>
</evidence>
<dbReference type="AlphaFoldDB" id="A0A6F8PQK0"/>
<dbReference type="GO" id="GO:0016020">
    <property type="term" value="C:membrane"/>
    <property type="evidence" value="ECO:0007669"/>
    <property type="project" value="InterPro"/>
</dbReference>
<proteinExistence type="inferred from homology"/>
<evidence type="ECO:0000313" key="6">
    <source>
        <dbReference type="EMBL" id="BBP44307.1"/>
    </source>
</evidence>
<dbReference type="Gene3D" id="3.40.50.300">
    <property type="entry name" value="P-loop containing nucleotide triphosphate hydrolases"/>
    <property type="match status" value="1"/>
</dbReference>
<evidence type="ECO:0000256" key="3">
    <source>
        <dbReference type="ARBA" id="ARBA00022741"/>
    </source>
</evidence>
<keyword evidence="7" id="KW-1185">Reference proteome</keyword>
<dbReference type="GO" id="GO:0016887">
    <property type="term" value="F:ATP hydrolysis activity"/>
    <property type="evidence" value="ECO:0007669"/>
    <property type="project" value="InterPro"/>
</dbReference>
<dbReference type="EMBL" id="AP021888">
    <property type="protein sequence ID" value="BBP44307.1"/>
    <property type="molecule type" value="Genomic_DNA"/>
</dbReference>
<evidence type="ECO:0000313" key="7">
    <source>
        <dbReference type="Proteomes" id="UP000501466"/>
    </source>
</evidence>
<dbReference type="SMART" id="SM00382">
    <property type="entry name" value="AAA"/>
    <property type="match status" value="1"/>
</dbReference>
<dbReference type="InterPro" id="IPR015860">
    <property type="entry name" value="ABC_transpr_TagH-like"/>
</dbReference>
<dbReference type="InterPro" id="IPR050683">
    <property type="entry name" value="Bact_Polysacc_Export_ATP-bd"/>
</dbReference>
<dbReference type="RefSeq" id="WP_173292034.1">
    <property type="nucleotide sequence ID" value="NZ_AP021888.1"/>
</dbReference>
<evidence type="ECO:0000256" key="4">
    <source>
        <dbReference type="ARBA" id="ARBA00022840"/>
    </source>
</evidence>
<dbReference type="PANTHER" id="PTHR46743">
    <property type="entry name" value="TEICHOIC ACIDS EXPORT ATP-BINDING PROTEIN TAGH"/>
    <property type="match status" value="1"/>
</dbReference>
<dbReference type="InterPro" id="IPR003593">
    <property type="entry name" value="AAA+_ATPase"/>
</dbReference>
<dbReference type="PROSITE" id="PS50893">
    <property type="entry name" value="ABC_TRANSPORTER_2"/>
    <property type="match status" value="1"/>
</dbReference>
<keyword evidence="3" id="KW-0547">Nucleotide-binding</keyword>
<dbReference type="PANTHER" id="PTHR46743:SF2">
    <property type="entry name" value="TEICHOIC ACIDS EXPORT ATP-BINDING PROTEIN TAGH"/>
    <property type="match status" value="1"/>
</dbReference>
<sequence length="416" mass="45947">MSSNNLNIAVEALSVSKDFKLYSNPGDRFLEFLFPSKSRHKTFSALDNINFTLQKGESIGIIGRNGAGKSTLLQLICGTLYPSKGTVKIKGRIAALLELGAGFNPEFTGRENIWMNAAILGMSHDEIKSKFDEIVAFSEIEYAIDNPVKTYSSGMFLRLAFSVAVHVSPDILVIDEALSVGDGAFAKKSFDKIMQLKAEGCTLLFCSHALYQIEALCQKAIWIKSGKIECIGETKDVTSAYQSWLDLESVKSEGNAPKHPLQVSPESTDSPRILNITLLKNGKETNKLEKDITVFNNNLDTLELVSKIKFSSKAPAPTLGFVIETPAGVQVCSFISHVDSITIPKTAEEIHLKIPNLPLLKGVYSIDAFLLCEKGIHVYEHLRRVAEFQVKQTHLEVGLVQLAHHWELHINNETLN</sequence>
<reference evidence="7" key="1">
    <citation type="submission" date="2019-11" db="EMBL/GenBank/DDBJ databases">
        <title>Isolation and characterization of two novel species in the genus Thiomicrorhabdus.</title>
        <authorList>
            <person name="Mochizuki J."/>
            <person name="Kojima H."/>
            <person name="Fukui M."/>
        </authorList>
    </citation>
    <scope>NUCLEOTIDE SEQUENCE [LARGE SCALE GENOMIC DNA]</scope>
    <source>
        <strain evidence="7">AkT22</strain>
    </source>
</reference>
<comment type="similarity">
    <text evidence="1">Belongs to the ABC transporter superfamily.</text>
</comment>
<dbReference type="GO" id="GO:0140359">
    <property type="term" value="F:ABC-type transporter activity"/>
    <property type="evidence" value="ECO:0007669"/>
    <property type="project" value="InterPro"/>
</dbReference>
<evidence type="ECO:0000256" key="1">
    <source>
        <dbReference type="ARBA" id="ARBA00005417"/>
    </source>
</evidence>
<accession>A0A6F8PQK0</accession>
<dbReference type="KEGG" id="tzo:THMIRHAT_20530"/>
<evidence type="ECO:0000259" key="5">
    <source>
        <dbReference type="PROSITE" id="PS50893"/>
    </source>
</evidence>
<dbReference type="Pfam" id="PF00005">
    <property type="entry name" value="ABC_tran"/>
    <property type="match status" value="1"/>
</dbReference>
<feature type="domain" description="ABC transporter" evidence="5">
    <location>
        <begin position="30"/>
        <end position="250"/>
    </location>
</feature>
<dbReference type="GO" id="GO:0005524">
    <property type="term" value="F:ATP binding"/>
    <property type="evidence" value="ECO:0007669"/>
    <property type="project" value="UniProtKB-KW"/>
</dbReference>
<organism evidence="6 7">
    <name type="scientific">Thiosulfativibrio zosterae</name>
    <dbReference type="NCBI Taxonomy" id="2675053"/>
    <lineage>
        <taxon>Bacteria</taxon>
        <taxon>Pseudomonadati</taxon>
        <taxon>Pseudomonadota</taxon>
        <taxon>Gammaproteobacteria</taxon>
        <taxon>Thiotrichales</taxon>
        <taxon>Piscirickettsiaceae</taxon>
        <taxon>Thiosulfativibrio</taxon>
    </lineage>
</organism>
<dbReference type="InterPro" id="IPR027417">
    <property type="entry name" value="P-loop_NTPase"/>
</dbReference>